<evidence type="ECO:0000256" key="1">
    <source>
        <dbReference type="ARBA" id="ARBA00007870"/>
    </source>
</evidence>
<evidence type="ECO:0000313" key="7">
    <source>
        <dbReference type="EMBL" id="CAD0087822.1"/>
    </source>
</evidence>
<dbReference type="Pfam" id="PF02558">
    <property type="entry name" value="ApbA"/>
    <property type="match status" value="1"/>
</dbReference>
<feature type="domain" description="Ketopantoate reductase N-terminal" evidence="5">
    <location>
        <begin position="23"/>
        <end position="161"/>
    </location>
</feature>
<dbReference type="Proteomes" id="UP000716446">
    <property type="component" value="Unassembled WGS sequence"/>
</dbReference>
<dbReference type="NCBIfam" id="TIGR00745">
    <property type="entry name" value="apbA_panE"/>
    <property type="match status" value="1"/>
</dbReference>
<accession>A0A9N8JJ20</accession>
<dbReference type="EMBL" id="CAIJEN010000006">
    <property type="protein sequence ID" value="CAD0087822.1"/>
    <property type="molecule type" value="Genomic_DNA"/>
</dbReference>
<comment type="function">
    <text evidence="4">Catalyzes the NADPH-dependent reduction of ketopantoate into pantoic acid.</text>
</comment>
<dbReference type="GO" id="GO:0005737">
    <property type="term" value="C:cytoplasm"/>
    <property type="evidence" value="ECO:0007669"/>
    <property type="project" value="TreeGrafter"/>
</dbReference>
<dbReference type="InterPro" id="IPR003710">
    <property type="entry name" value="ApbA"/>
</dbReference>
<keyword evidence="3 4" id="KW-0560">Oxidoreductase</keyword>
<dbReference type="InterPro" id="IPR036291">
    <property type="entry name" value="NAD(P)-bd_dom_sf"/>
</dbReference>
<name>A0A9N8JJ20_9PEZI</name>
<evidence type="ECO:0000256" key="4">
    <source>
        <dbReference type="RuleBase" id="RU362068"/>
    </source>
</evidence>
<dbReference type="InterPro" id="IPR013752">
    <property type="entry name" value="KPA_reductase"/>
</dbReference>
<dbReference type="InterPro" id="IPR008927">
    <property type="entry name" value="6-PGluconate_DH-like_C_sf"/>
</dbReference>
<gene>
    <name evidence="7" type="ORF">AWRI4619_LOCUS4940</name>
</gene>
<dbReference type="PANTHER" id="PTHR21708:SF40">
    <property type="entry name" value="REDUCTASE FAMILY PROTEIN, PUTATIVE (AFU_ORTHOLOGUE AFUA_2G14497)-RELATED"/>
    <property type="match status" value="1"/>
</dbReference>
<dbReference type="InterPro" id="IPR013328">
    <property type="entry name" value="6PGD_dom2"/>
</dbReference>
<dbReference type="GO" id="GO:0008677">
    <property type="term" value="F:2-dehydropantoate 2-reductase activity"/>
    <property type="evidence" value="ECO:0007669"/>
    <property type="project" value="UniProtKB-EC"/>
</dbReference>
<feature type="domain" description="Ketopantoate reductase C-terminal" evidence="6">
    <location>
        <begin position="194"/>
        <end position="316"/>
    </location>
</feature>
<comment type="similarity">
    <text evidence="1 4">Belongs to the ketopantoate reductase family.</text>
</comment>
<keyword evidence="2 4" id="KW-0521">NADP</keyword>
<evidence type="ECO:0000259" key="5">
    <source>
        <dbReference type="Pfam" id="PF02558"/>
    </source>
</evidence>
<organism evidence="7 8">
    <name type="scientific">Aureobasidium vineae</name>
    <dbReference type="NCBI Taxonomy" id="2773715"/>
    <lineage>
        <taxon>Eukaryota</taxon>
        <taxon>Fungi</taxon>
        <taxon>Dikarya</taxon>
        <taxon>Ascomycota</taxon>
        <taxon>Pezizomycotina</taxon>
        <taxon>Dothideomycetes</taxon>
        <taxon>Dothideomycetidae</taxon>
        <taxon>Dothideales</taxon>
        <taxon>Saccotheciaceae</taxon>
        <taxon>Aureobasidium</taxon>
    </lineage>
</organism>
<dbReference type="Gene3D" id="3.40.50.720">
    <property type="entry name" value="NAD(P)-binding Rossmann-like Domain"/>
    <property type="match status" value="1"/>
</dbReference>
<comment type="caution">
    <text evidence="7">The sequence shown here is derived from an EMBL/GenBank/DDBJ whole genome shotgun (WGS) entry which is preliminary data.</text>
</comment>
<dbReference type="InterPro" id="IPR051402">
    <property type="entry name" value="KPR-Related"/>
</dbReference>
<evidence type="ECO:0000256" key="3">
    <source>
        <dbReference type="ARBA" id="ARBA00023002"/>
    </source>
</evidence>
<dbReference type="FunFam" id="3.40.50.720:FF:000609">
    <property type="entry name" value="2-dehydropantoate 2-reductase"/>
    <property type="match status" value="1"/>
</dbReference>
<dbReference type="FunFam" id="1.10.1040.10:FF:000017">
    <property type="entry name" value="2-dehydropantoate 2-reductase"/>
    <property type="match status" value="1"/>
</dbReference>
<dbReference type="SUPFAM" id="SSF51735">
    <property type="entry name" value="NAD(P)-binding Rossmann-fold domains"/>
    <property type="match status" value="1"/>
</dbReference>
<dbReference type="EC" id="1.1.1.169" evidence="4"/>
<evidence type="ECO:0000259" key="6">
    <source>
        <dbReference type="Pfam" id="PF08546"/>
    </source>
</evidence>
<dbReference type="PANTHER" id="PTHR21708">
    <property type="entry name" value="PROBABLE 2-DEHYDROPANTOATE 2-REDUCTASE"/>
    <property type="match status" value="1"/>
</dbReference>
<dbReference type="Pfam" id="PF08546">
    <property type="entry name" value="ApbA_C"/>
    <property type="match status" value="1"/>
</dbReference>
<dbReference type="SUPFAM" id="SSF48179">
    <property type="entry name" value="6-phosphogluconate dehydrogenase C-terminal domain-like"/>
    <property type="match status" value="1"/>
</dbReference>
<comment type="catalytic activity">
    <reaction evidence="4">
        <text>(R)-pantoate + NADP(+) = 2-dehydropantoate + NADPH + H(+)</text>
        <dbReference type="Rhea" id="RHEA:16233"/>
        <dbReference type="ChEBI" id="CHEBI:11561"/>
        <dbReference type="ChEBI" id="CHEBI:15378"/>
        <dbReference type="ChEBI" id="CHEBI:15980"/>
        <dbReference type="ChEBI" id="CHEBI:57783"/>
        <dbReference type="ChEBI" id="CHEBI:58349"/>
        <dbReference type="EC" id="1.1.1.169"/>
    </reaction>
</comment>
<feature type="non-terminal residue" evidence="7">
    <location>
        <position position="1"/>
    </location>
</feature>
<protein>
    <recommendedName>
        <fullName evidence="4">2-dehydropantoate 2-reductase</fullName>
        <ecNumber evidence="4">1.1.1.169</ecNumber>
    </recommendedName>
    <alternativeName>
        <fullName evidence="4">Ketopantoate reductase</fullName>
    </alternativeName>
</protein>
<sequence length="324" mass="36501">IVEWICRHRQRISKFCSLGWERFYAFVLGRNNNVSLSVVARSNYEQVKTHGLNIESENHGNHKVNIDQVYKSPDEITSPFDYIVCTHKAVNPGKVPPLLESAVDDRTTFVIIQNGVGNEEPFRTTFPNNTIISCVTWVGATQTSPGLIKHTKSEDMQMGLFPTPSISPDLEQERLNTFASLLKTGKTVFQVEKDIQIKRWEKVTWNAAWNSITTLTDVNTQDWLKSSPQAMTITKRLMHEVIDIANQCNVPLDRKLADDLVDKILAMPGIYSSMHTDMKAGRPLEVDVILGYPIKKAQEFGLDVPVLSTIYALTTAVNGRLTKL</sequence>
<dbReference type="Gene3D" id="1.10.1040.10">
    <property type="entry name" value="N-(1-d-carboxylethyl)-l-norvaline Dehydrogenase, domain 2"/>
    <property type="match status" value="1"/>
</dbReference>
<dbReference type="AlphaFoldDB" id="A0A9N8JJ20"/>
<evidence type="ECO:0000313" key="8">
    <source>
        <dbReference type="Proteomes" id="UP000716446"/>
    </source>
</evidence>
<dbReference type="InterPro" id="IPR013332">
    <property type="entry name" value="KPR_N"/>
</dbReference>
<dbReference type="GO" id="GO:0015940">
    <property type="term" value="P:pantothenate biosynthetic process"/>
    <property type="evidence" value="ECO:0007669"/>
    <property type="project" value="InterPro"/>
</dbReference>
<proteinExistence type="inferred from homology"/>
<reference evidence="7" key="1">
    <citation type="submission" date="2020-06" db="EMBL/GenBank/DDBJ databases">
        <authorList>
            <person name="Onetto C."/>
        </authorList>
    </citation>
    <scope>NUCLEOTIDE SEQUENCE</scope>
</reference>
<evidence type="ECO:0000256" key="2">
    <source>
        <dbReference type="ARBA" id="ARBA00022857"/>
    </source>
</evidence>
<keyword evidence="8" id="KW-1185">Reference proteome</keyword>